<reference evidence="3" key="1">
    <citation type="journal article" date="2013" name="Nature">
        <title>Pan genome of the phytoplankton Emiliania underpins its global distribution.</title>
        <authorList>
            <person name="Read B.A."/>
            <person name="Kegel J."/>
            <person name="Klute M.J."/>
            <person name="Kuo A."/>
            <person name="Lefebvre S.C."/>
            <person name="Maumus F."/>
            <person name="Mayer C."/>
            <person name="Miller J."/>
            <person name="Monier A."/>
            <person name="Salamov A."/>
            <person name="Young J."/>
            <person name="Aguilar M."/>
            <person name="Claverie J.M."/>
            <person name="Frickenhaus S."/>
            <person name="Gonzalez K."/>
            <person name="Herman E.K."/>
            <person name="Lin Y.C."/>
            <person name="Napier J."/>
            <person name="Ogata H."/>
            <person name="Sarno A.F."/>
            <person name="Shmutz J."/>
            <person name="Schroeder D."/>
            <person name="de Vargas C."/>
            <person name="Verret F."/>
            <person name="von Dassow P."/>
            <person name="Valentin K."/>
            <person name="Van de Peer Y."/>
            <person name="Wheeler G."/>
            <person name="Dacks J.B."/>
            <person name="Delwiche C.F."/>
            <person name="Dyhrman S.T."/>
            <person name="Glockner G."/>
            <person name="John U."/>
            <person name="Richards T."/>
            <person name="Worden A.Z."/>
            <person name="Zhang X."/>
            <person name="Grigoriev I.V."/>
            <person name="Allen A.E."/>
            <person name="Bidle K."/>
            <person name="Borodovsky M."/>
            <person name="Bowler C."/>
            <person name="Brownlee C."/>
            <person name="Cock J.M."/>
            <person name="Elias M."/>
            <person name="Gladyshev V.N."/>
            <person name="Groth M."/>
            <person name="Guda C."/>
            <person name="Hadaegh A."/>
            <person name="Iglesias-Rodriguez M.D."/>
            <person name="Jenkins J."/>
            <person name="Jones B.M."/>
            <person name="Lawson T."/>
            <person name="Leese F."/>
            <person name="Lindquist E."/>
            <person name="Lobanov A."/>
            <person name="Lomsadze A."/>
            <person name="Malik S.B."/>
            <person name="Marsh M.E."/>
            <person name="Mackinder L."/>
            <person name="Mock T."/>
            <person name="Mueller-Roeber B."/>
            <person name="Pagarete A."/>
            <person name="Parker M."/>
            <person name="Probert I."/>
            <person name="Quesneville H."/>
            <person name="Raines C."/>
            <person name="Rensing S.A."/>
            <person name="Riano-Pachon D.M."/>
            <person name="Richier S."/>
            <person name="Rokitta S."/>
            <person name="Shiraiwa Y."/>
            <person name="Soanes D.M."/>
            <person name="van der Giezen M."/>
            <person name="Wahlund T.M."/>
            <person name="Williams B."/>
            <person name="Wilson W."/>
            <person name="Wolfe G."/>
            <person name="Wurch L.L."/>
        </authorList>
    </citation>
    <scope>NUCLEOTIDE SEQUENCE</scope>
</reference>
<dbReference type="HOGENOM" id="CLU_2054097_0_0_1"/>
<dbReference type="KEGG" id="ehx:EMIHUDRAFT_198567"/>
<feature type="transmembrane region" description="Helical" evidence="1">
    <location>
        <begin position="91"/>
        <end position="112"/>
    </location>
</feature>
<dbReference type="Proteomes" id="UP000013827">
    <property type="component" value="Unassembled WGS sequence"/>
</dbReference>
<evidence type="ECO:0000313" key="2">
    <source>
        <dbReference type="EnsemblProtists" id="EOD07220"/>
    </source>
</evidence>
<keyword evidence="3" id="KW-1185">Reference proteome</keyword>
<reference evidence="2" key="2">
    <citation type="submission" date="2024-10" db="UniProtKB">
        <authorList>
            <consortium name="EnsemblProtists"/>
        </authorList>
    </citation>
    <scope>IDENTIFICATION</scope>
</reference>
<evidence type="ECO:0000313" key="3">
    <source>
        <dbReference type="Proteomes" id="UP000013827"/>
    </source>
</evidence>
<dbReference type="EnsemblProtists" id="EOD07220">
    <property type="protein sequence ID" value="EOD07220"/>
    <property type="gene ID" value="EMIHUDRAFT_198567"/>
</dbReference>
<keyword evidence="1" id="KW-0812">Transmembrane</keyword>
<dbReference type="KEGG" id="ehx:EMIHUDRAFT_236724"/>
<sequence>MVQQEWPTSFTPLASTGRDPFKGRAFNTHSDALFLATFVFRVLSRGRTGGLGSTVQGLVESLGGVHTLGLPKGQGLVGPTKGQTLTPPPPAGAGLTPIRVAGVAVLAIGVILRARALKTR</sequence>
<dbReference type="RefSeq" id="XP_005779089.1">
    <property type="nucleotide sequence ID" value="XM_005779032.1"/>
</dbReference>
<name>A0A0D3I7I5_EMIH1</name>
<keyword evidence="1" id="KW-0472">Membrane</keyword>
<proteinExistence type="predicted"/>
<dbReference type="PaxDb" id="2903-EOD07220"/>
<dbReference type="EnsemblProtists" id="EOD26660">
    <property type="protein sequence ID" value="EOD26660"/>
    <property type="gene ID" value="EMIHUDRAFT_236724"/>
</dbReference>
<dbReference type="RefSeq" id="XP_005759649.1">
    <property type="nucleotide sequence ID" value="XM_005759592.1"/>
</dbReference>
<accession>A0A0D3I7I5</accession>
<dbReference type="AlphaFoldDB" id="A0A0D3I7I5"/>
<dbReference type="GeneID" id="17272214"/>
<keyword evidence="1" id="KW-1133">Transmembrane helix</keyword>
<organism evidence="2 3">
    <name type="scientific">Emiliania huxleyi (strain CCMP1516)</name>
    <dbReference type="NCBI Taxonomy" id="280463"/>
    <lineage>
        <taxon>Eukaryota</taxon>
        <taxon>Haptista</taxon>
        <taxon>Haptophyta</taxon>
        <taxon>Prymnesiophyceae</taxon>
        <taxon>Isochrysidales</taxon>
        <taxon>Noelaerhabdaceae</taxon>
        <taxon>Emiliania</taxon>
    </lineage>
</organism>
<evidence type="ECO:0000256" key="1">
    <source>
        <dbReference type="SAM" id="Phobius"/>
    </source>
</evidence>
<protein>
    <submittedName>
        <fullName evidence="2">Uncharacterized protein</fullName>
    </submittedName>
</protein>
<dbReference type="GeneID" id="17253223"/>